<evidence type="ECO:0000256" key="3">
    <source>
        <dbReference type="ARBA" id="ARBA00022827"/>
    </source>
</evidence>
<keyword evidence="4" id="KW-0560">Oxidoreductase</keyword>
<dbReference type="AlphaFoldDB" id="A0A5C9A7M6"/>
<evidence type="ECO:0000256" key="4">
    <source>
        <dbReference type="ARBA" id="ARBA00023002"/>
    </source>
</evidence>
<evidence type="ECO:0000259" key="5">
    <source>
        <dbReference type="Pfam" id="PF00890"/>
    </source>
</evidence>
<dbReference type="SUPFAM" id="SSF56425">
    <property type="entry name" value="Succinate dehydrogenase/fumarate reductase flavoprotein, catalytic domain"/>
    <property type="match status" value="1"/>
</dbReference>
<dbReference type="PANTHER" id="PTHR43400:SF10">
    <property type="entry name" value="3-OXOSTEROID 1-DEHYDROGENASE"/>
    <property type="match status" value="1"/>
</dbReference>
<keyword evidence="3" id="KW-0274">FAD</keyword>
<dbReference type="PRINTS" id="PR00411">
    <property type="entry name" value="PNDRDTASEI"/>
</dbReference>
<comment type="cofactor">
    <cofactor evidence="1">
        <name>FAD</name>
        <dbReference type="ChEBI" id="CHEBI:57692"/>
    </cofactor>
</comment>
<dbReference type="InterPro" id="IPR003953">
    <property type="entry name" value="FAD-dep_OxRdtase_2_FAD-bd"/>
</dbReference>
<keyword evidence="7" id="KW-1185">Reference proteome</keyword>
<reference evidence="6 7" key="1">
    <citation type="submission" date="2019-08" db="EMBL/GenBank/DDBJ databases">
        <title>Parahaliea maris sp. nov., isolated from the surface seawater.</title>
        <authorList>
            <person name="Liu Y."/>
        </authorList>
    </citation>
    <scope>NUCLEOTIDE SEQUENCE [LARGE SCALE GENOMIC DNA]</scope>
    <source>
        <strain evidence="6 7">HSLHS9</strain>
    </source>
</reference>
<evidence type="ECO:0000256" key="2">
    <source>
        <dbReference type="ARBA" id="ARBA00022630"/>
    </source>
</evidence>
<comment type="caution">
    <text evidence="6">The sequence shown here is derived from an EMBL/GenBank/DDBJ whole genome shotgun (WGS) entry which is preliminary data.</text>
</comment>
<dbReference type="EMBL" id="VRZA01000001">
    <property type="protein sequence ID" value="TXS96119.1"/>
    <property type="molecule type" value="Genomic_DNA"/>
</dbReference>
<evidence type="ECO:0000256" key="1">
    <source>
        <dbReference type="ARBA" id="ARBA00001974"/>
    </source>
</evidence>
<dbReference type="InterPro" id="IPR050315">
    <property type="entry name" value="FAD-oxidoreductase_2"/>
</dbReference>
<dbReference type="SUPFAM" id="SSF51905">
    <property type="entry name" value="FAD/NAD(P)-binding domain"/>
    <property type="match status" value="1"/>
</dbReference>
<dbReference type="Pfam" id="PF00890">
    <property type="entry name" value="FAD_binding_2"/>
    <property type="match status" value="1"/>
</dbReference>
<dbReference type="GO" id="GO:0016491">
    <property type="term" value="F:oxidoreductase activity"/>
    <property type="evidence" value="ECO:0007669"/>
    <property type="project" value="UniProtKB-KW"/>
</dbReference>
<dbReference type="NCBIfam" id="NF005511">
    <property type="entry name" value="PRK07121.1-4"/>
    <property type="match status" value="1"/>
</dbReference>
<dbReference type="InterPro" id="IPR027477">
    <property type="entry name" value="Succ_DH/fumarate_Rdtase_cat_sf"/>
</dbReference>
<protein>
    <submittedName>
        <fullName evidence="6">FAD-binding protein</fullName>
    </submittedName>
</protein>
<evidence type="ECO:0000313" key="7">
    <source>
        <dbReference type="Proteomes" id="UP000321039"/>
    </source>
</evidence>
<dbReference type="InterPro" id="IPR036188">
    <property type="entry name" value="FAD/NAD-bd_sf"/>
</dbReference>
<evidence type="ECO:0000313" key="6">
    <source>
        <dbReference type="EMBL" id="TXS96119.1"/>
    </source>
</evidence>
<proteinExistence type="predicted"/>
<sequence>MSEVLPGTRVSPPLTDDGSVQFDREYDVIVVGYGGAGAVTALEALEQGASVAVVDRFEGGGATAISGSVIYAGGGTSLQKRLGVEDSVDNMYRYLRQETDGVVNDETVLEFCRQSPENIDWLAGHGVAFSGGLFNQKTTYPVHGYSLYPSGNELDYTYSREADPAARGHIPNGIAKWSAMGPAFYKPIAAAVARLKPAFYRQHRVNRLVVDQTGRVVGVECGALASSRFAALRHRLWSRLAVATHMYSPGVADVFRAWADGIEKGSRGEGVRIKARKGVVLAAGGFIFNREMVKKYAARFEPGMRLGTAGDDGSGIALGASVGGALKHMGNASAWRFINPPVSWTRAILVNRQGNRYVSETLYGAAIGTEMMRNHEANGILILDSTLYDQSVSEISAKTARLITRLQFRDAISKAVKADSLDELASRTGIDPSGLRETVASYNAIAEKGERDEFQKSPEYIQAIVKPPFYAIDLSAGKGGITPVITLGGLQVDEASGRVLKESGEPVPGLYAAGRNAVGIPSNSYVTGLSVADCIFSGRRAARDLCR</sequence>
<dbReference type="Gene3D" id="3.90.700.10">
    <property type="entry name" value="Succinate dehydrogenase/fumarate reductase flavoprotein, catalytic domain"/>
    <property type="match status" value="1"/>
</dbReference>
<organism evidence="6 7">
    <name type="scientific">Parahaliea maris</name>
    <dbReference type="NCBI Taxonomy" id="2716870"/>
    <lineage>
        <taxon>Bacteria</taxon>
        <taxon>Pseudomonadati</taxon>
        <taxon>Pseudomonadota</taxon>
        <taxon>Gammaproteobacteria</taxon>
        <taxon>Cellvibrionales</taxon>
        <taxon>Halieaceae</taxon>
        <taxon>Parahaliea</taxon>
    </lineage>
</organism>
<accession>A0A5C9A7M6</accession>
<gene>
    <name evidence="6" type="ORF">FV139_01045</name>
</gene>
<feature type="domain" description="FAD-dependent oxidoreductase 2 FAD-binding" evidence="5">
    <location>
        <begin position="27"/>
        <end position="517"/>
    </location>
</feature>
<dbReference type="PANTHER" id="PTHR43400">
    <property type="entry name" value="FUMARATE REDUCTASE"/>
    <property type="match status" value="1"/>
</dbReference>
<dbReference type="GO" id="GO:0008202">
    <property type="term" value="P:steroid metabolic process"/>
    <property type="evidence" value="ECO:0007669"/>
    <property type="project" value="UniProtKB-ARBA"/>
</dbReference>
<keyword evidence="2" id="KW-0285">Flavoprotein</keyword>
<dbReference type="Gene3D" id="3.50.50.60">
    <property type="entry name" value="FAD/NAD(P)-binding domain"/>
    <property type="match status" value="2"/>
</dbReference>
<name>A0A5C9A7M6_9GAMM</name>
<dbReference type="RefSeq" id="WP_148066389.1">
    <property type="nucleotide sequence ID" value="NZ_VRZA01000001.1"/>
</dbReference>
<dbReference type="Proteomes" id="UP000321039">
    <property type="component" value="Unassembled WGS sequence"/>
</dbReference>